<dbReference type="NCBIfam" id="TIGR01727">
    <property type="entry name" value="oligo_HPY"/>
    <property type="match status" value="1"/>
</dbReference>
<proteinExistence type="predicted"/>
<sequence length="318" mass="36579">MFIQTKNLYKYFDTPSGKLHAVDNINIGMNEGETLGIVGESGCGKSTLGRVILRLQEPDSGNIYYDGMDITKLNDSDMRKMRRYMQIIFQDPYSSLNPRYTVSEIISEPLNFFNIYENHRDKKSRVEELMDIVGLSKRCYNMYPHEFDGGRRQRIVIARALSINPKFIVCDEPVSALDVSIQAQIINLLMDLKKSLKLTYIFISHDLSVVKHISDNISVMYLGEIIESCDKKSLFESPMHPYTKALLSAILSINFNKNDKIKKNILLKGEISSPINPKKGCRFYNRCVYAKEYCLNENIKLEEVNNNHYVACLRAKEL</sequence>
<evidence type="ECO:0000256" key="3">
    <source>
        <dbReference type="ARBA" id="ARBA00022840"/>
    </source>
</evidence>
<dbReference type="GO" id="GO:0015833">
    <property type="term" value="P:peptide transport"/>
    <property type="evidence" value="ECO:0007669"/>
    <property type="project" value="InterPro"/>
</dbReference>
<dbReference type="SUPFAM" id="SSF52540">
    <property type="entry name" value="P-loop containing nucleoside triphosphate hydrolases"/>
    <property type="match status" value="1"/>
</dbReference>
<dbReference type="GO" id="GO:0055085">
    <property type="term" value="P:transmembrane transport"/>
    <property type="evidence" value="ECO:0007669"/>
    <property type="project" value="UniProtKB-ARBA"/>
</dbReference>
<dbReference type="Gene3D" id="3.40.50.300">
    <property type="entry name" value="P-loop containing nucleotide triphosphate hydrolases"/>
    <property type="match status" value="1"/>
</dbReference>
<evidence type="ECO:0000313" key="8">
    <source>
        <dbReference type="Proteomes" id="UP000325116"/>
    </source>
</evidence>
<evidence type="ECO:0000313" key="5">
    <source>
        <dbReference type="EMBL" id="TXJ11873.1"/>
    </source>
</evidence>
<dbReference type="GO" id="GO:0005524">
    <property type="term" value="F:ATP binding"/>
    <property type="evidence" value="ECO:0007669"/>
    <property type="project" value="UniProtKB-KW"/>
</dbReference>
<dbReference type="Proteomes" id="UP000322814">
    <property type="component" value="Unassembled WGS sequence"/>
</dbReference>
<dbReference type="Pfam" id="PF00005">
    <property type="entry name" value="ABC_tran"/>
    <property type="match status" value="1"/>
</dbReference>
<dbReference type="EMBL" id="SAYB01000006">
    <property type="protein sequence ID" value="TXJ36257.1"/>
    <property type="molecule type" value="Genomic_DNA"/>
</dbReference>
<reference evidence="7 8" key="1">
    <citation type="journal article" date="1992" name="Lakartidningen">
        <title>[Penicillin V and not amoxicillin is the first choice preparation in acute otitis].</title>
        <authorList>
            <person name="Kamme C."/>
            <person name="Lundgren K."/>
            <person name="Prellner K."/>
        </authorList>
    </citation>
    <scope>NUCLEOTIDE SEQUENCE [LARGE SCALE GENOMIC DNA]</scope>
    <source>
        <strain evidence="6 7">PC4580III</strain>
        <strain evidence="5 8">W1</strain>
    </source>
</reference>
<gene>
    <name evidence="6" type="ORF">EPJ78_09770</name>
    <name evidence="5" type="ORF">EPJ80_09195</name>
</gene>
<keyword evidence="2" id="KW-0547">Nucleotide-binding</keyword>
<dbReference type="GO" id="GO:0016887">
    <property type="term" value="F:ATP hydrolysis activity"/>
    <property type="evidence" value="ECO:0007669"/>
    <property type="project" value="InterPro"/>
</dbReference>
<keyword evidence="1" id="KW-0813">Transport</keyword>
<evidence type="ECO:0000256" key="1">
    <source>
        <dbReference type="ARBA" id="ARBA00022448"/>
    </source>
</evidence>
<evidence type="ECO:0000256" key="2">
    <source>
        <dbReference type="ARBA" id="ARBA00022741"/>
    </source>
</evidence>
<dbReference type="CDD" id="cd03257">
    <property type="entry name" value="ABC_NikE_OppD_transporters"/>
    <property type="match status" value="1"/>
</dbReference>
<name>A0A5C8CGT0_9SPIR</name>
<dbReference type="InterPro" id="IPR050319">
    <property type="entry name" value="ABC_transp_ATP-bind"/>
</dbReference>
<dbReference type="InterPro" id="IPR013563">
    <property type="entry name" value="Oligopep_ABC_C"/>
</dbReference>
<dbReference type="InterPro" id="IPR003439">
    <property type="entry name" value="ABC_transporter-like_ATP-bd"/>
</dbReference>
<dbReference type="EMBL" id="SAXT01000005">
    <property type="protein sequence ID" value="TXJ11873.1"/>
    <property type="molecule type" value="Genomic_DNA"/>
</dbReference>
<dbReference type="Proteomes" id="UP000325116">
    <property type="component" value="Unassembled WGS sequence"/>
</dbReference>
<reference evidence="5" key="2">
    <citation type="submission" date="2019-01" db="EMBL/GenBank/DDBJ databases">
        <authorList>
            <person name="Thorell K."/>
        </authorList>
    </citation>
    <scope>NUCLEOTIDE SEQUENCE</scope>
    <source>
        <strain evidence="6">PC4580III</strain>
        <strain evidence="5">W1</strain>
    </source>
</reference>
<evidence type="ECO:0000313" key="7">
    <source>
        <dbReference type="Proteomes" id="UP000322814"/>
    </source>
</evidence>
<dbReference type="InterPro" id="IPR003593">
    <property type="entry name" value="AAA+_ATPase"/>
</dbReference>
<feature type="domain" description="ABC transporter" evidence="4">
    <location>
        <begin position="3"/>
        <end position="247"/>
    </location>
</feature>
<evidence type="ECO:0000259" key="4">
    <source>
        <dbReference type="PROSITE" id="PS50893"/>
    </source>
</evidence>
<keyword evidence="3 5" id="KW-0067">ATP-binding</keyword>
<evidence type="ECO:0000313" key="6">
    <source>
        <dbReference type="EMBL" id="TXJ36257.1"/>
    </source>
</evidence>
<dbReference type="InterPro" id="IPR027417">
    <property type="entry name" value="P-loop_NTPase"/>
</dbReference>
<dbReference type="PROSITE" id="PS50893">
    <property type="entry name" value="ABC_TRANSPORTER_2"/>
    <property type="match status" value="1"/>
</dbReference>
<comment type="caution">
    <text evidence="5">The sequence shown here is derived from an EMBL/GenBank/DDBJ whole genome shotgun (WGS) entry which is preliminary data.</text>
</comment>
<dbReference type="PANTHER" id="PTHR43776:SF8">
    <property type="entry name" value="ABC TRANSPORTER, ATP-BINDING PROTEIN"/>
    <property type="match status" value="1"/>
</dbReference>
<protein>
    <submittedName>
        <fullName evidence="5">ATP-binding cassette domain-containing protein</fullName>
    </submittedName>
</protein>
<dbReference type="Pfam" id="PF08352">
    <property type="entry name" value="oligo_HPY"/>
    <property type="match status" value="1"/>
</dbReference>
<dbReference type="FunFam" id="3.40.50.300:FF:000016">
    <property type="entry name" value="Oligopeptide ABC transporter ATP-binding component"/>
    <property type="match status" value="1"/>
</dbReference>
<dbReference type="SMART" id="SM00382">
    <property type="entry name" value="AAA"/>
    <property type="match status" value="1"/>
</dbReference>
<dbReference type="RefSeq" id="WP_147758753.1">
    <property type="nucleotide sequence ID" value="NZ_SAXT01000005.1"/>
</dbReference>
<accession>A0A5C8CGT0</accession>
<dbReference type="PANTHER" id="PTHR43776">
    <property type="entry name" value="TRANSPORT ATP-BINDING PROTEIN"/>
    <property type="match status" value="1"/>
</dbReference>
<dbReference type="AlphaFoldDB" id="A0A5C8CGT0"/>
<organism evidence="5 8">
    <name type="scientific">Brachyspira aalborgi</name>
    <dbReference type="NCBI Taxonomy" id="29522"/>
    <lineage>
        <taxon>Bacteria</taxon>
        <taxon>Pseudomonadati</taxon>
        <taxon>Spirochaetota</taxon>
        <taxon>Spirochaetia</taxon>
        <taxon>Brachyspirales</taxon>
        <taxon>Brachyspiraceae</taxon>
        <taxon>Brachyspira</taxon>
    </lineage>
</organism>